<dbReference type="OrthoDB" id="9803617at2"/>
<evidence type="ECO:0000259" key="7">
    <source>
        <dbReference type="PROSITE" id="PS51379"/>
    </source>
</evidence>
<accession>A0A4Y8UJR0</accession>
<dbReference type="SUPFAM" id="SSF53323">
    <property type="entry name" value="Pyruvate-ferredoxin oxidoreductase, PFOR, domain III"/>
    <property type="match status" value="1"/>
</dbReference>
<dbReference type="InterPro" id="IPR002880">
    <property type="entry name" value="Pyrv_Fd/Flavodoxin_OxRdtase_N"/>
</dbReference>
<keyword evidence="1" id="KW-0813">Transport</keyword>
<organism evidence="8 9">
    <name type="scientific">Gammaproteobacteria bacterium LSUCC0057</name>
    <dbReference type="NCBI Taxonomy" id="2559237"/>
    <lineage>
        <taxon>Bacteria</taxon>
        <taxon>Pseudomonadati</taxon>
        <taxon>Pseudomonadota</taxon>
        <taxon>Gammaproteobacteria</taxon>
        <taxon>Cellvibrionales</taxon>
        <taxon>Porticoccaceae</taxon>
        <taxon>SAR92 clade</taxon>
    </lineage>
</organism>
<dbReference type="InterPro" id="IPR017896">
    <property type="entry name" value="4Fe4S_Fe-S-bd"/>
</dbReference>
<proteinExistence type="predicted"/>
<dbReference type="InterPro" id="IPR029061">
    <property type="entry name" value="THDP-binding"/>
</dbReference>
<dbReference type="Pfam" id="PF02775">
    <property type="entry name" value="TPP_enzyme_C"/>
    <property type="match status" value="1"/>
</dbReference>
<name>A0A4Y8UJR0_9GAMM</name>
<dbReference type="AlphaFoldDB" id="A0A4Y8UJR0"/>
<dbReference type="InterPro" id="IPR019752">
    <property type="entry name" value="Pyrv/ketoisovalerate_OxRed_cat"/>
</dbReference>
<keyword evidence="4" id="KW-0560">Oxidoreductase</keyword>
<dbReference type="SUPFAM" id="SSF52922">
    <property type="entry name" value="TK C-terminal domain-like"/>
    <property type="match status" value="1"/>
</dbReference>
<keyword evidence="2" id="KW-0004">4Fe-4S</keyword>
<sequence>MGKLRDISLSDKYTQNSGMLFMSGNQALVRLPLIQYQLDRRNGLNTGGFISGYRGSPLGGYDAALWQAKQALEATDVCFQPGLNEELAATAVTGSQQLSLIPDATHDGVFGIWYGKGPGVDRALDALRHGNFSGADQNGGVLVLYGDDHPGKSSTICNHSEPALAAAMIPSFYPANVGEFIEFGLLGWAASRYSGLWIGFKCVNETVEQTATVEVDLDNIHFTLPDRGELPEGGVNYRPIAKDPKLEEVIVADYRIPLLHKFIRANHIDRITHGDPQATGKLAIATAGKAWQETVAALKLLGIDKARAIELGLSVYKLGCIWPIEPQGIQQVAERHSELLVVEEKKAFMQPQIAELIINLANRPRLSGKRSPEGDELLPSSLSLSAQMIARAIALRLVANGCEEPMITSYAEQAVAEAAKSGLAVMRTPYFCSGCPHNTSTKVPAGSVAMGGIGCHAMASAYRPDTLAPLQMGGEGCNWIGIAPFTNTQHVFQNLGDGTYYHSGLMAIRAAVAGKVNITYKILYNDAVAMTGGQPVDGPISVAEITHQVLHEGVKRCVVVSDYPEKYRGNSELAAGVEVLHRDQLDQLQRQLREIPGCTVIVYEQTCAAEKRRRRKRGKLEDPAKRMYINPAVCEGCGDCSAQSTCVSIQPLETALGRKRQIDQSSCNKDYSCNRGFCPSFVTIYDAQPKKPEALEIAGSLFDGLPTPQAPALQGDSYNIMITGIGGTGVITVGAVLGMAAHLQHRACSIYDMTGLSQKNGAVYSHLKIADQNSDIGAQQIATGEADLLLGFDMVASVGGDAFPSLASKTHVVGNSRVSNTVIFQFNPDDKVDNSLLEGKLAERVGEQHLHLVDASTLALKLCGDTIASNMFMVGFACQNGLLPLSVEAIERAIELNGTAVAFNLNAFRLGRVAAHDLDKLLALIEPAQPMAALPQSADELIAHRSAHLTGYQNAQYAQRYQALVERVRAAEQALDPASEQLTATVARYYAKLLSYKDEYEVARLHSDPANLAAMRSQFSGDMRVEYNLAPPLLSKRDPVTGHLKKRSFGPWIVPAFRLLAKLRFLRGTALDIFGKTAERKMERQLIADYEALLAEIVTNLNSDNFAKAVELAALPETIRGYGHVKERHVAATRQRWAALLEVFRHGEPEQVVQFQEAG</sequence>
<evidence type="ECO:0000256" key="3">
    <source>
        <dbReference type="ARBA" id="ARBA00022982"/>
    </source>
</evidence>
<evidence type="ECO:0000256" key="2">
    <source>
        <dbReference type="ARBA" id="ARBA00022485"/>
    </source>
</evidence>
<protein>
    <submittedName>
        <fullName evidence="8">Indolepyruvate ferredoxin oxidoreductase family protein</fullName>
    </submittedName>
</protein>
<dbReference type="InterPro" id="IPR046667">
    <property type="entry name" value="DUF6537"/>
</dbReference>
<dbReference type="NCBIfam" id="NF009588">
    <property type="entry name" value="PRK13029.1"/>
    <property type="match status" value="1"/>
</dbReference>
<gene>
    <name evidence="8" type="ORF">E3W66_08895</name>
</gene>
<dbReference type="SUPFAM" id="SSF52518">
    <property type="entry name" value="Thiamin diphosphate-binding fold (THDP-binding)"/>
    <property type="match status" value="2"/>
</dbReference>
<dbReference type="Proteomes" id="UP000298133">
    <property type="component" value="Unassembled WGS sequence"/>
</dbReference>
<keyword evidence="9" id="KW-1185">Reference proteome</keyword>
<dbReference type="EMBL" id="SPIA01000003">
    <property type="protein sequence ID" value="TFH67573.1"/>
    <property type="molecule type" value="Genomic_DNA"/>
</dbReference>
<dbReference type="PANTHER" id="PTHR48084">
    <property type="entry name" value="2-OXOGLUTARATE OXIDOREDUCTASE SUBUNIT KORB-RELATED"/>
    <property type="match status" value="1"/>
</dbReference>
<dbReference type="PROSITE" id="PS51379">
    <property type="entry name" value="4FE4S_FER_2"/>
    <property type="match status" value="1"/>
</dbReference>
<dbReference type="InterPro" id="IPR051457">
    <property type="entry name" value="2-oxoacid:Fd_oxidoreductase"/>
</dbReference>
<dbReference type="NCBIfam" id="NF009589">
    <property type="entry name" value="PRK13030.1"/>
    <property type="match status" value="1"/>
</dbReference>
<dbReference type="GO" id="GO:0030976">
    <property type="term" value="F:thiamine pyrophosphate binding"/>
    <property type="evidence" value="ECO:0007669"/>
    <property type="project" value="InterPro"/>
</dbReference>
<reference evidence="8 9" key="1">
    <citation type="submission" date="2019-03" db="EMBL/GenBank/DDBJ databases">
        <title>Draft genome of Gammaproteobacteria bacterium LSUCC0057, a member of the SAR92 clade.</title>
        <authorList>
            <person name="Lanclos V.C."/>
            <person name="Doiron C."/>
            <person name="Henson M.W."/>
            <person name="Thrash J.C."/>
        </authorList>
    </citation>
    <scope>NUCLEOTIDE SEQUENCE [LARGE SCALE GENOMIC DNA]</scope>
    <source>
        <strain evidence="8 9">LSUCC0057</strain>
    </source>
</reference>
<evidence type="ECO:0000313" key="9">
    <source>
        <dbReference type="Proteomes" id="UP000298133"/>
    </source>
</evidence>
<dbReference type="CDD" id="cd07034">
    <property type="entry name" value="TPP_PYR_PFOR_IOR-alpha_like"/>
    <property type="match status" value="1"/>
</dbReference>
<evidence type="ECO:0000313" key="8">
    <source>
        <dbReference type="EMBL" id="TFH67573.1"/>
    </source>
</evidence>
<feature type="domain" description="4Fe-4S ferredoxin-type" evidence="7">
    <location>
        <begin position="625"/>
        <end position="657"/>
    </location>
</feature>
<dbReference type="InterPro" id="IPR011766">
    <property type="entry name" value="TPP_enzyme_TPP-bd"/>
</dbReference>
<evidence type="ECO:0000256" key="6">
    <source>
        <dbReference type="ARBA" id="ARBA00023014"/>
    </source>
</evidence>
<dbReference type="Pfam" id="PF01558">
    <property type="entry name" value="POR"/>
    <property type="match status" value="1"/>
</dbReference>
<evidence type="ECO:0000256" key="1">
    <source>
        <dbReference type="ARBA" id="ARBA00022448"/>
    </source>
</evidence>
<evidence type="ECO:0000256" key="4">
    <source>
        <dbReference type="ARBA" id="ARBA00023002"/>
    </source>
</evidence>
<dbReference type="GO" id="GO:0044281">
    <property type="term" value="P:small molecule metabolic process"/>
    <property type="evidence" value="ECO:0007669"/>
    <property type="project" value="UniProtKB-ARBA"/>
</dbReference>
<dbReference type="InterPro" id="IPR009014">
    <property type="entry name" value="Transketo_C/PFOR_II"/>
</dbReference>
<comment type="caution">
    <text evidence="8">The sequence shown here is derived from an EMBL/GenBank/DDBJ whole genome shotgun (WGS) entry which is preliminary data.</text>
</comment>
<keyword evidence="5" id="KW-0408">Iron</keyword>
<dbReference type="GO" id="GO:0045333">
    <property type="term" value="P:cellular respiration"/>
    <property type="evidence" value="ECO:0007669"/>
    <property type="project" value="UniProtKB-ARBA"/>
</dbReference>
<keyword evidence="3" id="KW-0249">Electron transport</keyword>
<dbReference type="GO" id="GO:0016625">
    <property type="term" value="F:oxidoreductase activity, acting on the aldehyde or oxo group of donors, iron-sulfur protein as acceptor"/>
    <property type="evidence" value="ECO:0007669"/>
    <property type="project" value="UniProtKB-ARBA"/>
</dbReference>
<evidence type="ECO:0000256" key="5">
    <source>
        <dbReference type="ARBA" id="ARBA00023004"/>
    </source>
</evidence>
<dbReference type="GO" id="GO:0051539">
    <property type="term" value="F:4 iron, 4 sulfur cluster binding"/>
    <property type="evidence" value="ECO:0007669"/>
    <property type="project" value="UniProtKB-KW"/>
</dbReference>
<keyword evidence="2" id="KW-0479">Metal-binding</keyword>
<dbReference type="Gene3D" id="3.40.920.10">
    <property type="entry name" value="Pyruvate-ferredoxin oxidoreductase, PFOR, domain III"/>
    <property type="match status" value="1"/>
</dbReference>
<keyword evidence="6" id="KW-0411">Iron-sulfur</keyword>
<dbReference type="PANTHER" id="PTHR48084:SF3">
    <property type="entry name" value="SUBUNIT OF PYRUVATE:FLAVODOXIN OXIDOREDUCTASE"/>
    <property type="match status" value="1"/>
</dbReference>
<keyword evidence="8" id="KW-0670">Pyruvate</keyword>
<dbReference type="Pfam" id="PF20169">
    <property type="entry name" value="DUF6537"/>
    <property type="match status" value="1"/>
</dbReference>
<dbReference type="InterPro" id="IPR002869">
    <property type="entry name" value="Pyrv_flavodox_OxRed_cen"/>
</dbReference>
<dbReference type="Gene3D" id="3.40.50.970">
    <property type="match status" value="1"/>
</dbReference>